<dbReference type="GO" id="GO:0016747">
    <property type="term" value="F:acyltransferase activity, transferring groups other than amino-acyl groups"/>
    <property type="evidence" value="ECO:0007669"/>
    <property type="project" value="InterPro"/>
</dbReference>
<keyword evidence="2" id="KW-0012">Acyltransferase</keyword>
<dbReference type="InterPro" id="IPR000182">
    <property type="entry name" value="GNAT_dom"/>
</dbReference>
<name>A0A2T4UFX0_9ACTN</name>
<evidence type="ECO:0000313" key="4">
    <source>
        <dbReference type="EMBL" id="PTL56684.1"/>
    </source>
</evidence>
<dbReference type="OrthoDB" id="9805924at2"/>
<evidence type="ECO:0000256" key="2">
    <source>
        <dbReference type="ARBA" id="ARBA00023315"/>
    </source>
</evidence>
<sequence>MTTVREEDLDVLLPLVRAYTRFYEETGGFTPPTDEALLALSRALLDRPDHDGVQLLARDPSTGEALGFATIYWTFSTLSAARVAVMNDLYVTPAARGSGLAERLIEACRERALARGCASLQWTTALDNHRAQRVYDRVGGTRSEWLHYALPTDR</sequence>
<dbReference type="PANTHER" id="PTHR43877">
    <property type="entry name" value="AMINOALKYLPHOSPHONATE N-ACETYLTRANSFERASE-RELATED-RELATED"/>
    <property type="match status" value="1"/>
</dbReference>
<dbReference type="Proteomes" id="UP000240739">
    <property type="component" value="Unassembled WGS sequence"/>
</dbReference>
<dbReference type="InterPro" id="IPR016181">
    <property type="entry name" value="Acyl_CoA_acyltransferase"/>
</dbReference>
<protein>
    <submittedName>
        <fullName evidence="4">N-acetyltransferase</fullName>
    </submittedName>
</protein>
<gene>
    <name evidence="4" type="ORF">C7Y72_16910</name>
</gene>
<keyword evidence="1 4" id="KW-0808">Transferase</keyword>
<proteinExistence type="predicted"/>
<keyword evidence="5" id="KW-1185">Reference proteome</keyword>
<evidence type="ECO:0000256" key="1">
    <source>
        <dbReference type="ARBA" id="ARBA00022679"/>
    </source>
</evidence>
<dbReference type="EMBL" id="PYYB01000002">
    <property type="protein sequence ID" value="PTL56684.1"/>
    <property type="molecule type" value="Genomic_DNA"/>
</dbReference>
<dbReference type="Gene3D" id="3.40.630.30">
    <property type="match status" value="1"/>
</dbReference>
<dbReference type="SUPFAM" id="SSF55729">
    <property type="entry name" value="Acyl-CoA N-acyltransferases (Nat)"/>
    <property type="match status" value="1"/>
</dbReference>
<accession>A0A2T4UFX0</accession>
<dbReference type="InterPro" id="IPR050832">
    <property type="entry name" value="Bact_Acetyltransf"/>
</dbReference>
<feature type="domain" description="N-acetyltransferase" evidence="3">
    <location>
        <begin position="1"/>
        <end position="154"/>
    </location>
</feature>
<dbReference type="CDD" id="cd04301">
    <property type="entry name" value="NAT_SF"/>
    <property type="match status" value="1"/>
</dbReference>
<reference evidence="4 5" key="1">
    <citation type="submission" date="2018-03" db="EMBL/GenBank/DDBJ databases">
        <title>Aquarubrobacter algicola gen. nov., sp. nov., a novel actinobacterium isolated from shallow eutrophic lake during the end of cyanobacterial harmful algal blooms.</title>
        <authorList>
            <person name="Chun S.J."/>
        </authorList>
    </citation>
    <scope>NUCLEOTIDE SEQUENCE [LARGE SCALE GENOMIC DNA]</scope>
    <source>
        <strain evidence="4 5">Seoho-28</strain>
    </source>
</reference>
<dbReference type="PANTHER" id="PTHR43877:SF1">
    <property type="entry name" value="ACETYLTRANSFERASE"/>
    <property type="match status" value="1"/>
</dbReference>
<dbReference type="AlphaFoldDB" id="A0A2T4UFX0"/>
<comment type="caution">
    <text evidence="4">The sequence shown here is derived from an EMBL/GenBank/DDBJ whole genome shotgun (WGS) entry which is preliminary data.</text>
</comment>
<evidence type="ECO:0000259" key="3">
    <source>
        <dbReference type="PROSITE" id="PS51186"/>
    </source>
</evidence>
<dbReference type="Pfam" id="PF00583">
    <property type="entry name" value="Acetyltransf_1"/>
    <property type="match status" value="1"/>
</dbReference>
<organism evidence="4 5">
    <name type="scientific">Paraconexibacter algicola</name>
    <dbReference type="NCBI Taxonomy" id="2133960"/>
    <lineage>
        <taxon>Bacteria</taxon>
        <taxon>Bacillati</taxon>
        <taxon>Actinomycetota</taxon>
        <taxon>Thermoleophilia</taxon>
        <taxon>Solirubrobacterales</taxon>
        <taxon>Paraconexibacteraceae</taxon>
        <taxon>Paraconexibacter</taxon>
    </lineage>
</organism>
<dbReference type="PROSITE" id="PS51186">
    <property type="entry name" value="GNAT"/>
    <property type="match status" value="1"/>
</dbReference>
<evidence type="ECO:0000313" key="5">
    <source>
        <dbReference type="Proteomes" id="UP000240739"/>
    </source>
</evidence>